<dbReference type="GO" id="GO:0006508">
    <property type="term" value="P:proteolysis"/>
    <property type="evidence" value="ECO:0007669"/>
    <property type="project" value="InterPro"/>
</dbReference>
<dbReference type="CDD" id="cd01301">
    <property type="entry name" value="rDP_like"/>
    <property type="match status" value="1"/>
</dbReference>
<evidence type="ECO:0000313" key="2">
    <source>
        <dbReference type="Proteomes" id="UP000521922"/>
    </source>
</evidence>
<keyword evidence="1" id="KW-0224">Dipeptidase</keyword>
<dbReference type="InterPro" id="IPR032466">
    <property type="entry name" value="Metal_Hydrolase"/>
</dbReference>
<gene>
    <name evidence="1" type="ORF">BJ968_001446</name>
</gene>
<dbReference type="SUPFAM" id="SSF51556">
    <property type="entry name" value="Metallo-dependent hydrolases"/>
    <property type="match status" value="1"/>
</dbReference>
<evidence type="ECO:0000313" key="1">
    <source>
        <dbReference type="EMBL" id="NYD21906.1"/>
    </source>
</evidence>
<keyword evidence="1" id="KW-0645">Protease</keyword>
<sequence>MLDLRDDVLEDHPVFDGHNDLPWRIREDYGSDPVAAGLAAGQPSLHTDVPRLRAGGVGAQFWSVFVPSHWDHPTAVTATFEQIDLVRRLVLAHPDVFRWTPTAADVRAAVADGLIASLPGAEGGQSIAGSLGVLRELRRAGLAYMTLTHNDNTPWAASATGEPVDHGLTGFGREVVAEMNRTGVLVDLSHVHERTMHDALDVTTRPVVFSHSSARGVTDHPRNVPDAVLERLRVNGGVLMVTFVPAFVNQACADHRAATAAEQARLGLTGAPYDPEGDAGALAPYRAWLDANPRPVATVDDVVAHLEHAREVVGVEHLGLGGDFDGVDELPVGLGDVSCYPVLLRALADRGWSAADLRGLTSGNVLRVLEAAQDGTSVD</sequence>
<dbReference type="InterPro" id="IPR008257">
    <property type="entry name" value="Pept_M19"/>
</dbReference>
<protein>
    <submittedName>
        <fullName evidence="1">Membrane dipeptidase</fullName>
        <ecNumber evidence="1">3.4.13.19</ecNumber>
    </submittedName>
</protein>
<dbReference type="Gene3D" id="3.20.20.140">
    <property type="entry name" value="Metal-dependent hydrolases"/>
    <property type="match status" value="1"/>
</dbReference>
<name>A0A7Y9AUU4_9ACTN</name>
<accession>A0A7Y9AUU4</accession>
<organism evidence="1 2">
    <name type="scientific">Kineococcus aurantiacus</name>
    <dbReference type="NCBI Taxonomy" id="37633"/>
    <lineage>
        <taxon>Bacteria</taxon>
        <taxon>Bacillati</taxon>
        <taxon>Actinomycetota</taxon>
        <taxon>Actinomycetes</taxon>
        <taxon>Kineosporiales</taxon>
        <taxon>Kineosporiaceae</taxon>
        <taxon>Kineococcus</taxon>
    </lineage>
</organism>
<dbReference type="AlphaFoldDB" id="A0A7Y9AUU4"/>
<dbReference type="GO" id="GO:0070573">
    <property type="term" value="F:metallodipeptidase activity"/>
    <property type="evidence" value="ECO:0007669"/>
    <property type="project" value="InterPro"/>
</dbReference>
<dbReference type="PANTHER" id="PTHR10443">
    <property type="entry name" value="MICROSOMAL DIPEPTIDASE"/>
    <property type="match status" value="1"/>
</dbReference>
<comment type="caution">
    <text evidence="1">The sequence shown here is derived from an EMBL/GenBank/DDBJ whole genome shotgun (WGS) entry which is preliminary data.</text>
</comment>
<dbReference type="RefSeq" id="WP_179750526.1">
    <property type="nucleotide sequence ID" value="NZ_BAAAGN010000005.1"/>
</dbReference>
<dbReference type="PROSITE" id="PS51365">
    <property type="entry name" value="RENAL_DIPEPTIDASE_2"/>
    <property type="match status" value="1"/>
</dbReference>
<dbReference type="EMBL" id="JACCBB010000001">
    <property type="protein sequence ID" value="NYD21906.1"/>
    <property type="molecule type" value="Genomic_DNA"/>
</dbReference>
<dbReference type="Pfam" id="PF01244">
    <property type="entry name" value="Peptidase_M19"/>
    <property type="match status" value="1"/>
</dbReference>
<keyword evidence="2" id="KW-1185">Reference proteome</keyword>
<dbReference type="EC" id="3.4.13.19" evidence="1"/>
<keyword evidence="1" id="KW-0378">Hydrolase</keyword>
<reference evidence="1 2" key="1">
    <citation type="submission" date="2020-07" db="EMBL/GenBank/DDBJ databases">
        <title>Sequencing the genomes of 1000 actinobacteria strains.</title>
        <authorList>
            <person name="Klenk H.-P."/>
        </authorList>
    </citation>
    <scope>NUCLEOTIDE SEQUENCE [LARGE SCALE GENOMIC DNA]</scope>
    <source>
        <strain evidence="1 2">DSM 7487</strain>
    </source>
</reference>
<proteinExistence type="predicted"/>
<dbReference type="PANTHER" id="PTHR10443:SF12">
    <property type="entry name" value="DIPEPTIDASE"/>
    <property type="match status" value="1"/>
</dbReference>
<dbReference type="Proteomes" id="UP000521922">
    <property type="component" value="Unassembled WGS sequence"/>
</dbReference>